<protein>
    <submittedName>
        <fullName evidence="2">Uncharacterized protein</fullName>
    </submittedName>
</protein>
<dbReference type="EMBL" id="QUSF01001638">
    <property type="protein sequence ID" value="RLV63954.1"/>
    <property type="molecule type" value="Genomic_DNA"/>
</dbReference>
<name>A0A3L8Q9F0_CHLGU</name>
<reference evidence="2 3" key="1">
    <citation type="journal article" date="2018" name="Proc. R. Soc. B">
        <title>A non-coding region near Follistatin controls head colour polymorphism in the Gouldian finch.</title>
        <authorList>
            <person name="Toomey M.B."/>
            <person name="Marques C.I."/>
            <person name="Andrade P."/>
            <person name="Araujo P.M."/>
            <person name="Sabatino S."/>
            <person name="Gazda M.A."/>
            <person name="Afonso S."/>
            <person name="Lopes R.J."/>
            <person name="Corbo J.C."/>
            <person name="Carneiro M."/>
        </authorList>
    </citation>
    <scope>NUCLEOTIDE SEQUENCE [LARGE SCALE GENOMIC DNA]</scope>
    <source>
        <strain evidence="2">Red01</strain>
        <tissue evidence="2">Muscle</tissue>
    </source>
</reference>
<dbReference type="AlphaFoldDB" id="A0A3L8Q9F0"/>
<feature type="region of interest" description="Disordered" evidence="1">
    <location>
        <begin position="46"/>
        <end position="70"/>
    </location>
</feature>
<evidence type="ECO:0000313" key="2">
    <source>
        <dbReference type="EMBL" id="RLV63954.1"/>
    </source>
</evidence>
<evidence type="ECO:0000256" key="1">
    <source>
        <dbReference type="SAM" id="MobiDB-lite"/>
    </source>
</evidence>
<evidence type="ECO:0000313" key="3">
    <source>
        <dbReference type="Proteomes" id="UP000276834"/>
    </source>
</evidence>
<comment type="caution">
    <text evidence="2">The sequence shown here is derived from an EMBL/GenBank/DDBJ whole genome shotgun (WGS) entry which is preliminary data.</text>
</comment>
<proteinExistence type="predicted"/>
<feature type="compositionally biased region" description="Polar residues" evidence="1">
    <location>
        <begin position="54"/>
        <end position="65"/>
    </location>
</feature>
<gene>
    <name evidence="2" type="ORF">DV515_00017745</name>
</gene>
<sequence>MQNPLGRGQQRILFPRIPAVRFGSEYPLLLPAQLSSVLLELENNAGRKGAPSSHCGSRKQQQSCADMQPPSRATVAAGSCLLGNETVLDGSRGLFIATGMRTAEFSKVTNFIGPLVGLQPQGRFVPVCTAQPWPVLGP</sequence>
<keyword evidence="3" id="KW-1185">Reference proteome</keyword>
<dbReference type="Proteomes" id="UP000276834">
    <property type="component" value="Unassembled WGS sequence"/>
</dbReference>
<organism evidence="2 3">
    <name type="scientific">Chloebia gouldiae</name>
    <name type="common">Gouldian finch</name>
    <name type="synonym">Erythrura gouldiae</name>
    <dbReference type="NCBI Taxonomy" id="44316"/>
    <lineage>
        <taxon>Eukaryota</taxon>
        <taxon>Metazoa</taxon>
        <taxon>Chordata</taxon>
        <taxon>Craniata</taxon>
        <taxon>Vertebrata</taxon>
        <taxon>Euteleostomi</taxon>
        <taxon>Archelosauria</taxon>
        <taxon>Archosauria</taxon>
        <taxon>Dinosauria</taxon>
        <taxon>Saurischia</taxon>
        <taxon>Theropoda</taxon>
        <taxon>Coelurosauria</taxon>
        <taxon>Aves</taxon>
        <taxon>Neognathae</taxon>
        <taxon>Neoaves</taxon>
        <taxon>Telluraves</taxon>
        <taxon>Australaves</taxon>
        <taxon>Passeriformes</taxon>
        <taxon>Passeroidea</taxon>
        <taxon>Passeridae</taxon>
        <taxon>Chloebia</taxon>
    </lineage>
</organism>
<accession>A0A3L8Q9F0</accession>